<dbReference type="PANTHER" id="PTHR45138">
    <property type="entry name" value="REGULATORY COMPONENTS OF SENSORY TRANSDUCTION SYSTEM"/>
    <property type="match status" value="1"/>
</dbReference>
<dbReference type="EC" id="2.7.7.65" evidence="1"/>
<reference evidence="7" key="1">
    <citation type="submission" date="2019-08" db="EMBL/GenBank/DDBJ databases">
        <title>Limnoglobus roseus gen. nov., sp. nov., a novel freshwater planctomycete with a giant genome from the family Gemmataceae.</title>
        <authorList>
            <person name="Kulichevskaya I.S."/>
            <person name="Naumoff D.G."/>
            <person name="Miroshnikov K."/>
            <person name="Ivanova A."/>
            <person name="Philippov D.A."/>
            <person name="Hakobyan A."/>
            <person name="Rijpstra I.C."/>
            <person name="Sinninghe Damste J.S."/>
            <person name="Liesack W."/>
            <person name="Dedysh S.N."/>
        </authorList>
    </citation>
    <scope>NUCLEOTIDE SEQUENCE [LARGE SCALE GENOMIC DNA]</scope>
    <source>
        <strain evidence="7">PX52</strain>
    </source>
</reference>
<sequence>MRDPDPYKTDRDAMAVTTVPASRYRPSVLVVDDEPTILSLLVHQLGPEFEIFTACSSAQARSQLSAHPIDIIITDLNLPDGSGLAFLEWARQIHPRVARVLLSGTARLTDAVDAINRCQIHRLVLKPWRLDDLLITMRAVSRMIQLERSHEKLLEEYRGLLLDLEHRVTDRTRELEQKNQLLEKMALTDALTGVPNRRAVELIARKELLRRARINEPLALGLIDADHFKDINSAYLLVGGDHVLTWLGQTLQNTLRGTDAIGRIGGEEFMIVAPSTDMVGAHTLAERLRSTVERERTQFKGTSIGITISLGFAVVEADMMMSFDELRSAAAAALSDAKTQGRNRAIIRRLSAEAVPIG</sequence>
<dbReference type="EMBL" id="CP042425">
    <property type="protein sequence ID" value="QEL20164.1"/>
    <property type="molecule type" value="Genomic_DNA"/>
</dbReference>
<dbReference type="OrthoDB" id="244535at2"/>
<dbReference type="InterPro" id="IPR050469">
    <property type="entry name" value="Diguanylate_Cyclase"/>
</dbReference>
<dbReference type="InterPro" id="IPR043128">
    <property type="entry name" value="Rev_trsase/Diguanyl_cyclase"/>
</dbReference>
<accession>A0A5C1ASF3</accession>
<dbReference type="RefSeq" id="WP_149114483.1">
    <property type="nucleotide sequence ID" value="NZ_CP042425.1"/>
</dbReference>
<dbReference type="SUPFAM" id="SSF52172">
    <property type="entry name" value="CheY-like"/>
    <property type="match status" value="1"/>
</dbReference>
<dbReference type="InterPro" id="IPR000160">
    <property type="entry name" value="GGDEF_dom"/>
</dbReference>
<dbReference type="Gene3D" id="3.40.50.2300">
    <property type="match status" value="1"/>
</dbReference>
<dbReference type="CDD" id="cd01949">
    <property type="entry name" value="GGDEF"/>
    <property type="match status" value="1"/>
</dbReference>
<evidence type="ECO:0000256" key="1">
    <source>
        <dbReference type="ARBA" id="ARBA00012528"/>
    </source>
</evidence>
<dbReference type="NCBIfam" id="TIGR00254">
    <property type="entry name" value="GGDEF"/>
    <property type="match status" value="1"/>
</dbReference>
<dbReference type="InterPro" id="IPR011006">
    <property type="entry name" value="CheY-like_superfamily"/>
</dbReference>
<protein>
    <recommendedName>
        <fullName evidence="1">diguanylate cyclase</fullName>
        <ecNumber evidence="1">2.7.7.65</ecNumber>
    </recommendedName>
</protein>
<dbReference type="SMART" id="SM00448">
    <property type="entry name" value="REC"/>
    <property type="match status" value="1"/>
</dbReference>
<dbReference type="Proteomes" id="UP000324974">
    <property type="component" value="Chromosome"/>
</dbReference>
<dbReference type="GO" id="GO:0043709">
    <property type="term" value="P:cell adhesion involved in single-species biofilm formation"/>
    <property type="evidence" value="ECO:0007669"/>
    <property type="project" value="TreeGrafter"/>
</dbReference>
<feature type="domain" description="Response regulatory" evidence="4">
    <location>
        <begin position="27"/>
        <end position="141"/>
    </location>
</feature>
<feature type="modified residue" description="4-aspartylphosphate" evidence="3">
    <location>
        <position position="75"/>
    </location>
</feature>
<dbReference type="Gene3D" id="3.30.70.270">
    <property type="match status" value="1"/>
</dbReference>
<dbReference type="GO" id="GO:0005886">
    <property type="term" value="C:plasma membrane"/>
    <property type="evidence" value="ECO:0007669"/>
    <property type="project" value="TreeGrafter"/>
</dbReference>
<dbReference type="InterPro" id="IPR029787">
    <property type="entry name" value="Nucleotide_cyclase"/>
</dbReference>
<feature type="domain" description="GGDEF" evidence="5">
    <location>
        <begin position="216"/>
        <end position="350"/>
    </location>
</feature>
<evidence type="ECO:0000259" key="5">
    <source>
        <dbReference type="PROSITE" id="PS50887"/>
    </source>
</evidence>
<dbReference type="KEGG" id="lrs:PX52LOC_07252"/>
<evidence type="ECO:0000259" key="4">
    <source>
        <dbReference type="PROSITE" id="PS50110"/>
    </source>
</evidence>
<dbReference type="GO" id="GO:0052621">
    <property type="term" value="F:diguanylate cyclase activity"/>
    <property type="evidence" value="ECO:0007669"/>
    <property type="project" value="UniProtKB-EC"/>
</dbReference>
<evidence type="ECO:0000256" key="2">
    <source>
        <dbReference type="ARBA" id="ARBA00034247"/>
    </source>
</evidence>
<evidence type="ECO:0000256" key="3">
    <source>
        <dbReference type="PROSITE-ProRule" id="PRU00169"/>
    </source>
</evidence>
<dbReference type="Pfam" id="PF00990">
    <property type="entry name" value="GGDEF"/>
    <property type="match status" value="1"/>
</dbReference>
<keyword evidence="7" id="KW-1185">Reference proteome</keyword>
<dbReference type="PANTHER" id="PTHR45138:SF9">
    <property type="entry name" value="DIGUANYLATE CYCLASE DGCM-RELATED"/>
    <property type="match status" value="1"/>
</dbReference>
<keyword evidence="3" id="KW-0597">Phosphoprotein</keyword>
<dbReference type="SMART" id="SM00267">
    <property type="entry name" value="GGDEF"/>
    <property type="match status" value="1"/>
</dbReference>
<dbReference type="AlphaFoldDB" id="A0A5C1ASF3"/>
<evidence type="ECO:0000313" key="7">
    <source>
        <dbReference type="Proteomes" id="UP000324974"/>
    </source>
</evidence>
<evidence type="ECO:0000313" key="6">
    <source>
        <dbReference type="EMBL" id="QEL20164.1"/>
    </source>
</evidence>
<comment type="catalytic activity">
    <reaction evidence="2">
        <text>2 GTP = 3',3'-c-di-GMP + 2 diphosphate</text>
        <dbReference type="Rhea" id="RHEA:24898"/>
        <dbReference type="ChEBI" id="CHEBI:33019"/>
        <dbReference type="ChEBI" id="CHEBI:37565"/>
        <dbReference type="ChEBI" id="CHEBI:58805"/>
        <dbReference type="EC" id="2.7.7.65"/>
    </reaction>
</comment>
<dbReference type="GO" id="GO:0000160">
    <property type="term" value="P:phosphorelay signal transduction system"/>
    <property type="evidence" value="ECO:0007669"/>
    <property type="project" value="InterPro"/>
</dbReference>
<dbReference type="GO" id="GO:1902201">
    <property type="term" value="P:negative regulation of bacterial-type flagellum-dependent cell motility"/>
    <property type="evidence" value="ECO:0007669"/>
    <property type="project" value="TreeGrafter"/>
</dbReference>
<dbReference type="Pfam" id="PF00072">
    <property type="entry name" value="Response_reg"/>
    <property type="match status" value="1"/>
</dbReference>
<dbReference type="InterPro" id="IPR001789">
    <property type="entry name" value="Sig_transdc_resp-reg_receiver"/>
</dbReference>
<dbReference type="PROSITE" id="PS50887">
    <property type="entry name" value="GGDEF"/>
    <property type="match status" value="1"/>
</dbReference>
<organism evidence="6 7">
    <name type="scientific">Limnoglobus roseus</name>
    <dbReference type="NCBI Taxonomy" id="2598579"/>
    <lineage>
        <taxon>Bacteria</taxon>
        <taxon>Pseudomonadati</taxon>
        <taxon>Planctomycetota</taxon>
        <taxon>Planctomycetia</taxon>
        <taxon>Gemmatales</taxon>
        <taxon>Gemmataceae</taxon>
        <taxon>Limnoglobus</taxon>
    </lineage>
</organism>
<dbReference type="SUPFAM" id="SSF55073">
    <property type="entry name" value="Nucleotide cyclase"/>
    <property type="match status" value="1"/>
</dbReference>
<gene>
    <name evidence="6" type="ORF">PX52LOC_07252</name>
</gene>
<proteinExistence type="predicted"/>
<dbReference type="PROSITE" id="PS50110">
    <property type="entry name" value="RESPONSE_REGULATORY"/>
    <property type="match status" value="1"/>
</dbReference>
<name>A0A5C1ASF3_9BACT</name>